<reference evidence="4 5" key="1">
    <citation type="submission" date="2021-02" db="EMBL/GenBank/DDBJ databases">
        <title>Draft Genome Sequences of 5 Vibrio neptunius Strains Isolated From of Bivalve Hatcheries.</title>
        <authorList>
            <person name="Galvis F."/>
            <person name="Barja J.L."/>
            <person name="Lemos M.L."/>
            <person name="Balado M."/>
        </authorList>
    </citation>
    <scope>NUCLEOTIDE SEQUENCE [LARGE SCALE GENOMIC DNA]</scope>
    <source>
        <strain evidence="4 5">PP-145.98</strain>
    </source>
</reference>
<evidence type="ECO:0000313" key="4">
    <source>
        <dbReference type="EMBL" id="MBN3580443.1"/>
    </source>
</evidence>
<comment type="caution">
    <text evidence="4">The sequence shown here is derived from an EMBL/GenBank/DDBJ whole genome shotgun (WGS) entry which is preliminary data.</text>
</comment>
<proteinExistence type="predicted"/>
<dbReference type="SUPFAM" id="SSF56801">
    <property type="entry name" value="Acetyl-CoA synthetase-like"/>
    <property type="match status" value="1"/>
</dbReference>
<keyword evidence="2" id="KW-0067">ATP-binding</keyword>
<evidence type="ECO:0000256" key="2">
    <source>
        <dbReference type="ARBA" id="ARBA00022840"/>
    </source>
</evidence>
<name>A0ABS3A7W2_9VIBR</name>
<dbReference type="Proteomes" id="UP000779070">
    <property type="component" value="Unassembled WGS sequence"/>
</dbReference>
<dbReference type="PROSITE" id="PS00455">
    <property type="entry name" value="AMP_BINDING"/>
    <property type="match status" value="1"/>
</dbReference>
<dbReference type="InterPro" id="IPR000873">
    <property type="entry name" value="AMP-dep_synth/lig_dom"/>
</dbReference>
<dbReference type="InterPro" id="IPR042099">
    <property type="entry name" value="ANL_N_sf"/>
</dbReference>
<dbReference type="Pfam" id="PF00501">
    <property type="entry name" value="AMP-binding"/>
    <property type="match status" value="1"/>
</dbReference>
<feature type="domain" description="AMP-dependent synthetase/ligase" evidence="3">
    <location>
        <begin position="23"/>
        <end position="398"/>
    </location>
</feature>
<dbReference type="PANTHER" id="PTHR43272:SF33">
    <property type="entry name" value="AMP-BINDING DOMAIN-CONTAINING PROTEIN-RELATED"/>
    <property type="match status" value="1"/>
</dbReference>
<dbReference type="PANTHER" id="PTHR43272">
    <property type="entry name" value="LONG-CHAIN-FATTY-ACID--COA LIGASE"/>
    <property type="match status" value="1"/>
</dbReference>
<dbReference type="Pfam" id="PF23562">
    <property type="entry name" value="AMP-binding_C_3"/>
    <property type="match status" value="1"/>
</dbReference>
<sequence>MIQPNELSKTTCALPPPNEMILRWAEERPNEVYLKQIIDRQFVEFTYAEVADKALKLVAALQELGLQPRDKIALVSKNCAEWFICDLALMLGDFVSVPIFPTAGADTIEYCVTHSESKALIGGKLDDATATQQVLDAMPNLISISLPYDTAPQCQHNFNNLIAQSQPSKDRPEHYDDKLMSLVYTSGTSGLPKGAMLTYGAFSWSVQQLINHIGIQENDRLFSYLPLAHITERVYIFGSSIMGGVTTAFPESLDTFIEDVKMQRPTLFISVPRLWTLFQQRIQDKLPQKKLNILLKIPFVNSLIKKKLADGLGLDQARVLGCGSAPVSPALLSWYHSVGLNITEAWGMTESFAYSTLNYPFRADKIGSVGNAGPGIELKIADDEEIMVRGKGLFSGYYKNDIATQESFDSEGWLHTGDIGFIDADGYLTIQGRKKDTFKTAKGKFVAPVPIEKKLFEYSRVEMMCLIGLGLPAPILLVVPHDFPNFDRARYERTTKRVVERMNAELESHEQIKGVLMIKDPWSIENGILTPTLKIKRHVLEQKYHDVGHNWPKGQLVVWEE</sequence>
<organism evidence="4 5">
    <name type="scientific">Vibrio neptunius</name>
    <dbReference type="NCBI Taxonomy" id="170651"/>
    <lineage>
        <taxon>Bacteria</taxon>
        <taxon>Pseudomonadati</taxon>
        <taxon>Pseudomonadota</taxon>
        <taxon>Gammaproteobacteria</taxon>
        <taxon>Vibrionales</taxon>
        <taxon>Vibrionaceae</taxon>
        <taxon>Vibrio</taxon>
    </lineage>
</organism>
<evidence type="ECO:0000259" key="3">
    <source>
        <dbReference type="Pfam" id="PF00501"/>
    </source>
</evidence>
<dbReference type="InterPro" id="IPR020845">
    <property type="entry name" value="AMP-binding_CS"/>
</dbReference>
<accession>A0ABS3A7W2</accession>
<evidence type="ECO:0000256" key="1">
    <source>
        <dbReference type="ARBA" id="ARBA00022741"/>
    </source>
</evidence>
<protein>
    <submittedName>
        <fullName evidence="4">AMP-binding protein</fullName>
    </submittedName>
</protein>
<gene>
    <name evidence="4" type="ORF">JYA62_22685</name>
</gene>
<dbReference type="Gene3D" id="3.40.50.12780">
    <property type="entry name" value="N-terminal domain of ligase-like"/>
    <property type="match status" value="1"/>
</dbReference>
<dbReference type="RefSeq" id="WP_206372117.1">
    <property type="nucleotide sequence ID" value="NZ_CAWPTG010000151.1"/>
</dbReference>
<keyword evidence="1" id="KW-0547">Nucleotide-binding</keyword>
<keyword evidence="5" id="KW-1185">Reference proteome</keyword>
<dbReference type="EMBL" id="JAFHLB010000048">
    <property type="protein sequence ID" value="MBN3580443.1"/>
    <property type="molecule type" value="Genomic_DNA"/>
</dbReference>
<evidence type="ECO:0000313" key="5">
    <source>
        <dbReference type="Proteomes" id="UP000779070"/>
    </source>
</evidence>